<keyword evidence="3" id="KW-1185">Reference proteome</keyword>
<dbReference type="EMBL" id="BDGG01000002">
    <property type="protein sequence ID" value="GAU93046.1"/>
    <property type="molecule type" value="Genomic_DNA"/>
</dbReference>
<dbReference type="AlphaFoldDB" id="A0A1D1UTN7"/>
<gene>
    <name evidence="2" type="primary">RvY_05038</name>
    <name evidence="2" type="synonym">RvY_05038.2</name>
    <name evidence="2" type="ORF">RvY_05038-2</name>
</gene>
<name>A0A1D1UTN7_RAMVA</name>
<organism evidence="2 3">
    <name type="scientific">Ramazzottius varieornatus</name>
    <name type="common">Water bear</name>
    <name type="synonym">Tardigrade</name>
    <dbReference type="NCBI Taxonomy" id="947166"/>
    <lineage>
        <taxon>Eukaryota</taxon>
        <taxon>Metazoa</taxon>
        <taxon>Ecdysozoa</taxon>
        <taxon>Tardigrada</taxon>
        <taxon>Eutardigrada</taxon>
        <taxon>Parachela</taxon>
        <taxon>Hypsibioidea</taxon>
        <taxon>Ramazzottiidae</taxon>
        <taxon>Ramazzottius</taxon>
    </lineage>
</organism>
<evidence type="ECO:0000313" key="2">
    <source>
        <dbReference type="EMBL" id="GAU93046.1"/>
    </source>
</evidence>
<comment type="caution">
    <text evidence="2">The sequence shown here is derived from an EMBL/GenBank/DDBJ whole genome shotgun (WGS) entry which is preliminary data.</text>
</comment>
<evidence type="ECO:0000256" key="1">
    <source>
        <dbReference type="SAM" id="Phobius"/>
    </source>
</evidence>
<feature type="transmembrane region" description="Helical" evidence="1">
    <location>
        <begin position="6"/>
        <end position="27"/>
    </location>
</feature>
<keyword evidence="1" id="KW-0812">Transmembrane</keyword>
<protein>
    <submittedName>
        <fullName evidence="2">Uncharacterized protein</fullName>
    </submittedName>
</protein>
<proteinExistence type="predicted"/>
<accession>A0A1D1UTN7</accession>
<dbReference type="Proteomes" id="UP000186922">
    <property type="component" value="Unassembled WGS sequence"/>
</dbReference>
<keyword evidence="1" id="KW-1133">Transmembrane helix</keyword>
<keyword evidence="1" id="KW-0472">Membrane</keyword>
<reference evidence="2 3" key="1">
    <citation type="journal article" date="2016" name="Nat. Commun.">
        <title>Extremotolerant tardigrade genome and improved radiotolerance of human cultured cells by tardigrade-unique protein.</title>
        <authorList>
            <person name="Hashimoto T."/>
            <person name="Horikawa D.D."/>
            <person name="Saito Y."/>
            <person name="Kuwahara H."/>
            <person name="Kozuka-Hata H."/>
            <person name="Shin-I T."/>
            <person name="Minakuchi Y."/>
            <person name="Ohishi K."/>
            <person name="Motoyama A."/>
            <person name="Aizu T."/>
            <person name="Enomoto A."/>
            <person name="Kondo K."/>
            <person name="Tanaka S."/>
            <person name="Hara Y."/>
            <person name="Koshikawa S."/>
            <person name="Sagara H."/>
            <person name="Miura T."/>
            <person name="Yokobori S."/>
            <person name="Miyagawa K."/>
            <person name="Suzuki Y."/>
            <person name="Kubo T."/>
            <person name="Oyama M."/>
            <person name="Kohara Y."/>
            <person name="Fujiyama A."/>
            <person name="Arakawa K."/>
            <person name="Katayama T."/>
            <person name="Toyoda A."/>
            <person name="Kunieda T."/>
        </authorList>
    </citation>
    <scope>NUCLEOTIDE SEQUENCE [LARGE SCALE GENOMIC DNA]</scope>
    <source>
        <strain evidence="2 3">YOKOZUNA-1</strain>
    </source>
</reference>
<sequence>MQQSNLRTWEILAVYCGIFVVFQIFIFQTRSSWRSKLKNFDTSVNPQMPLFNDASTIGTSRRPCDDINKALLTGKTRNRAPPRNITTGEAKRCFRNTTFYFLGDSQQRNFYSALVAVLKGLDTFRMNANATPDYYADESIRLTLVSELAAVSF</sequence>
<evidence type="ECO:0000313" key="3">
    <source>
        <dbReference type="Proteomes" id="UP000186922"/>
    </source>
</evidence>